<dbReference type="SUPFAM" id="SSF53067">
    <property type="entry name" value="Actin-like ATPase domain"/>
    <property type="match status" value="2"/>
</dbReference>
<evidence type="ECO:0000259" key="3">
    <source>
        <dbReference type="Pfam" id="PF02541"/>
    </source>
</evidence>
<dbReference type="EMBL" id="FOKA01000001">
    <property type="protein sequence ID" value="SFA73136.1"/>
    <property type="molecule type" value="Genomic_DNA"/>
</dbReference>
<evidence type="ECO:0000256" key="2">
    <source>
        <dbReference type="ARBA" id="ARBA00022801"/>
    </source>
</evidence>
<dbReference type="InterPro" id="IPR003695">
    <property type="entry name" value="Ppx_GppA_N"/>
</dbReference>
<protein>
    <submittedName>
        <fullName evidence="4">Exopolyphosphatase / guanosine-5'-triphosphate,3'-diphosphate pyrophosphatase</fullName>
    </submittedName>
</protein>
<keyword evidence="2" id="KW-0378">Hydrolase</keyword>
<gene>
    <name evidence="4" type="ORF">SAMN05421867_101265</name>
</gene>
<evidence type="ECO:0000313" key="5">
    <source>
        <dbReference type="Proteomes" id="UP000199012"/>
    </source>
</evidence>
<dbReference type="GO" id="GO:0016462">
    <property type="term" value="F:pyrophosphatase activity"/>
    <property type="evidence" value="ECO:0007669"/>
    <property type="project" value="TreeGrafter"/>
</dbReference>
<dbReference type="InterPro" id="IPR050273">
    <property type="entry name" value="GppA/Ppx_hydrolase"/>
</dbReference>
<dbReference type="PANTHER" id="PTHR30005">
    <property type="entry name" value="EXOPOLYPHOSPHATASE"/>
    <property type="match status" value="1"/>
</dbReference>
<feature type="domain" description="Ppx/GppA phosphatase N-terminal" evidence="3">
    <location>
        <begin position="22"/>
        <end position="310"/>
    </location>
</feature>
<accession>A0A1I0VC34</accession>
<evidence type="ECO:0000256" key="1">
    <source>
        <dbReference type="ARBA" id="ARBA00007125"/>
    </source>
</evidence>
<comment type="similarity">
    <text evidence="1">Belongs to the GppA/Ppx family.</text>
</comment>
<evidence type="ECO:0000313" key="4">
    <source>
        <dbReference type="EMBL" id="SFA73136.1"/>
    </source>
</evidence>
<reference evidence="4 5" key="1">
    <citation type="submission" date="2016-10" db="EMBL/GenBank/DDBJ databases">
        <authorList>
            <person name="de Groot N.N."/>
        </authorList>
    </citation>
    <scope>NUCLEOTIDE SEQUENCE [LARGE SCALE GENOMIC DNA]</scope>
    <source>
        <strain evidence="4 5">CGMCC 4.6945</strain>
    </source>
</reference>
<dbReference type="Gene3D" id="3.30.420.150">
    <property type="entry name" value="Exopolyphosphatase. Domain 2"/>
    <property type="match status" value="1"/>
</dbReference>
<dbReference type="InterPro" id="IPR043129">
    <property type="entry name" value="ATPase_NBD"/>
</dbReference>
<proteinExistence type="inferred from homology"/>
<dbReference type="CDD" id="cd24056">
    <property type="entry name" value="ASKHA_NBD_MtPPX1-like"/>
    <property type="match status" value="1"/>
</dbReference>
<dbReference type="Proteomes" id="UP000199012">
    <property type="component" value="Unassembled WGS sequence"/>
</dbReference>
<sequence>MTEDLRLGVLDIGSNTVHMAVVDARHGARPSPVGSARRVVRLMRYLDGDGGLVDEGVALILDAVDAGLTFAREHGVDEVLAMATSALREATNGPEVLAAVEARVGAAVQVLSGPDEARLTFLAARRWQGWAAGRLLLLDIGGGSLEIASGIDEEPDVALSLPLGAGRTTRAFLPDDPPSPDDLKRLREHVRTTLAPAVEALAAVPRPDHVVATSKTFRSLARLAGMQVDVVGRDERWRMGRAQLADWVPRLARLAPEARAELPGITAERAPQILGGAVVAAETMRALDVDGVEICPWALREGALLRRLDRIDDRR</sequence>
<keyword evidence="5" id="KW-1185">Reference proteome</keyword>
<dbReference type="AlphaFoldDB" id="A0A1I0VC34"/>
<name>A0A1I0VC34_9CELL</name>
<dbReference type="FunFam" id="3.30.420.150:FF:000006">
    <property type="entry name" value="Ppx/GppA family phosphatase"/>
    <property type="match status" value="1"/>
</dbReference>
<dbReference type="Gene3D" id="3.30.420.40">
    <property type="match status" value="1"/>
</dbReference>
<organism evidence="4 5">
    <name type="scientific">Cellulomonas marina</name>
    <dbReference type="NCBI Taxonomy" id="988821"/>
    <lineage>
        <taxon>Bacteria</taxon>
        <taxon>Bacillati</taxon>
        <taxon>Actinomycetota</taxon>
        <taxon>Actinomycetes</taxon>
        <taxon>Micrococcales</taxon>
        <taxon>Cellulomonadaceae</taxon>
        <taxon>Cellulomonas</taxon>
    </lineage>
</organism>
<dbReference type="Pfam" id="PF02541">
    <property type="entry name" value="Ppx-GppA"/>
    <property type="match status" value="1"/>
</dbReference>
<dbReference type="STRING" id="988821.SAMN05421867_101265"/>
<dbReference type="RefSeq" id="WP_308439517.1">
    <property type="nucleotide sequence ID" value="NZ_BONM01000013.1"/>
</dbReference>
<dbReference type="PANTHER" id="PTHR30005:SF0">
    <property type="entry name" value="RETROGRADE REGULATION PROTEIN 2"/>
    <property type="match status" value="1"/>
</dbReference>